<evidence type="ECO:0000313" key="4">
    <source>
        <dbReference type="EMBL" id="CAG2205007.1"/>
    </source>
</evidence>
<dbReference type="Pfam" id="PF14529">
    <property type="entry name" value="Exo_endo_phos_2"/>
    <property type="match status" value="1"/>
</dbReference>
<keyword evidence="1" id="KW-0175">Coiled coil</keyword>
<sequence>MSQLSIRSRRTRRPAQVFTPSRTQLCVENKSENIHTKSYALNKKKALKKKIEASDREFSVVAIVKKGNLVIECDAGLFEVFKIELYRYFNDPSCTKVHSITKTIDEEGLTVEENISVKLANQKRQLYKINLYNTTSRILVNGSQFLEFVKVDLPKVLETLDQNPLLKEINESIRSACLAGLSQLETPVNHNIGHDTQPDENWGISSPKLNKLSISDISYNELTEDLQCDHIRGPPLDSQSVSENPDVTCVEMCSLSVNTSPIAIDLLQDTNSDIFSNDNQILLSPTISELAKDNDDTLIYESHGTDVTISEPKNARPSHCNVNQPLYTASTLPTIDNSELTILEQQLKKKEKELEKWEKELKEREYDQKAVAKQLALSRSKILALEKTVTDLDHSNRLLKSRFLIEQNKNQENHSNETSLNTSSLNQDHTCKSSQYSAGQQNNNCQNSDIQTQKLLDTQMEFLRMQATQSERQYEFMSRICSLEVEKVTMKHEIEKINNKLLSSNNFNLQNVAQQNVHQAQPHMSQHYNMRKPPTTVPVIHPQQFAPTLGTSVIRPYFVHVPQGQPGPAQVFQMHTNQNVGPTTRNQSQFNSTYNNNNLRQQGTHVEAKAHRKKQETNLKISQNMSERAEPVSINNFQNNPLVSAVDAECETLPTHQFFRERPNIKSSAEDYRNICKQLSLTTLNIECFTSNKAYLLTLMKTNSVIAIQEHFLYNCEKSKLEKFCSENNWSCLIKCVDDTDPISNYAKPRGMAGTAMLWSNKITEKITVLNEGSHRISAVTLSDDILDFNLYCVYMPCQNYSMDLFESTLDELGEIMTKYSNSTTIILGDMNASVNRSKGYRQDKALKSFLNEKHLSVPKDYPEEHTYYHHGGKQSSQIDYIVISSTQIDKISDIKVMIDEPLNTSSHRSVQATLSCFFSTRTTKSGKSISTLKKVNWKKLDNEKYEQLLQQRLSYMFIDNSIFSFIEMSCEELFNILTTTAFECAPTISVGKRKRSWNSVLQQLCKQSKDAHWKWKSLGSPSDINDPANRKRLDMKRELRKLQRQLNAEERHSLYQNIMDAHSGDNATFYKIIRRQRQSGKRLLDCLIIDDVHFDTPDLIREAWTNYFTDLSTPSEKPQNQQYRSQVELDRILLQDILEHEDEKTIEFDIGTIQKCISKMKTGKATDQFGISAEHFKYGGEKTAKILTNLINEAFKFKRVPQCFKEGIVSPLFKGHGKPICLPKSYRRITVSPVMGKLMESVHLCLEEPKLLKVQSRLQRGFTAGVNPTFAALPLTEAIIEAKELGQTLYTTFVDASSAFDVVWHASLLKSIFQSGISGQSWQILNDWYTNMSSAVRWEGKLSTSFAELQGVRQGSVWSPSVYKLFVNPLIKKLESDSLGFKIGNVFVGTPMCADDLLLISSKPDELQTMISYTAHFAETEEYNISKEKTKVMIWNSSLNCNLWNQMEKFHIGSETLETVENYKHIGIDRDSREVEATRTIIGNRLKTARQTSYALMGSGLHGLNGLNPEVSCKLWSTYVVPRLLFGLEIVNLSAKDISRLDIFCNNFLKQIQNLPARASNAGAYLLLGQLPIIALLHKKILITFGTIARSDSVENDLAKRQLTTKGKTRQAGLLGLTRF</sequence>
<reference evidence="4" key="1">
    <citation type="submission" date="2021-03" db="EMBL/GenBank/DDBJ databases">
        <authorList>
            <person name="Bekaert M."/>
        </authorList>
    </citation>
    <scope>NUCLEOTIDE SEQUENCE</scope>
</reference>
<evidence type="ECO:0000259" key="3">
    <source>
        <dbReference type="PROSITE" id="PS50878"/>
    </source>
</evidence>
<feature type="domain" description="Reverse transcriptase" evidence="3">
    <location>
        <begin position="1194"/>
        <end position="1469"/>
    </location>
</feature>
<evidence type="ECO:0000313" key="5">
    <source>
        <dbReference type="Proteomes" id="UP000683360"/>
    </source>
</evidence>
<dbReference type="Pfam" id="PF00078">
    <property type="entry name" value="RVT_1"/>
    <property type="match status" value="1"/>
</dbReference>
<evidence type="ECO:0000256" key="1">
    <source>
        <dbReference type="SAM" id="Coils"/>
    </source>
</evidence>
<name>A0A8S3RET5_MYTED</name>
<dbReference type="SUPFAM" id="SSF56219">
    <property type="entry name" value="DNase I-like"/>
    <property type="match status" value="1"/>
</dbReference>
<feature type="compositionally biased region" description="Low complexity" evidence="2">
    <location>
        <begin position="416"/>
        <end position="426"/>
    </location>
</feature>
<dbReference type="PROSITE" id="PS50878">
    <property type="entry name" value="RT_POL"/>
    <property type="match status" value="1"/>
</dbReference>
<protein>
    <recommendedName>
        <fullName evidence="3">Reverse transcriptase domain-containing protein</fullName>
    </recommendedName>
</protein>
<gene>
    <name evidence="4" type="ORF">MEDL_19423</name>
</gene>
<accession>A0A8S3RET5</accession>
<comment type="caution">
    <text evidence="4">The sequence shown here is derived from an EMBL/GenBank/DDBJ whole genome shotgun (WGS) entry which is preliminary data.</text>
</comment>
<dbReference type="OrthoDB" id="425681at2759"/>
<proteinExistence type="predicted"/>
<dbReference type="Gene3D" id="3.60.10.10">
    <property type="entry name" value="Endonuclease/exonuclease/phosphatase"/>
    <property type="match status" value="1"/>
</dbReference>
<dbReference type="PANTHER" id="PTHR19446">
    <property type="entry name" value="REVERSE TRANSCRIPTASES"/>
    <property type="match status" value="1"/>
</dbReference>
<evidence type="ECO:0000256" key="2">
    <source>
        <dbReference type="SAM" id="MobiDB-lite"/>
    </source>
</evidence>
<dbReference type="InterPro" id="IPR000477">
    <property type="entry name" value="RT_dom"/>
</dbReference>
<dbReference type="GO" id="GO:0003824">
    <property type="term" value="F:catalytic activity"/>
    <property type="evidence" value="ECO:0007669"/>
    <property type="project" value="InterPro"/>
</dbReference>
<feature type="region of interest" description="Disordered" evidence="2">
    <location>
        <begin position="409"/>
        <end position="445"/>
    </location>
</feature>
<dbReference type="InterPro" id="IPR043502">
    <property type="entry name" value="DNA/RNA_pol_sf"/>
</dbReference>
<dbReference type="SUPFAM" id="SSF56672">
    <property type="entry name" value="DNA/RNA polymerases"/>
    <property type="match status" value="1"/>
</dbReference>
<dbReference type="Proteomes" id="UP000683360">
    <property type="component" value="Unassembled WGS sequence"/>
</dbReference>
<keyword evidence="5" id="KW-1185">Reference proteome</keyword>
<dbReference type="InterPro" id="IPR036691">
    <property type="entry name" value="Endo/exonu/phosph_ase_sf"/>
</dbReference>
<feature type="compositionally biased region" description="Polar residues" evidence="2">
    <location>
        <begin position="432"/>
        <end position="445"/>
    </location>
</feature>
<dbReference type="EMBL" id="CAJPWZ010001004">
    <property type="protein sequence ID" value="CAG2205007.1"/>
    <property type="molecule type" value="Genomic_DNA"/>
</dbReference>
<organism evidence="4 5">
    <name type="scientific">Mytilus edulis</name>
    <name type="common">Blue mussel</name>
    <dbReference type="NCBI Taxonomy" id="6550"/>
    <lineage>
        <taxon>Eukaryota</taxon>
        <taxon>Metazoa</taxon>
        <taxon>Spiralia</taxon>
        <taxon>Lophotrochozoa</taxon>
        <taxon>Mollusca</taxon>
        <taxon>Bivalvia</taxon>
        <taxon>Autobranchia</taxon>
        <taxon>Pteriomorphia</taxon>
        <taxon>Mytilida</taxon>
        <taxon>Mytiloidea</taxon>
        <taxon>Mytilidae</taxon>
        <taxon>Mytilinae</taxon>
        <taxon>Mytilus</taxon>
    </lineage>
</organism>
<feature type="coiled-coil region" evidence="1">
    <location>
        <begin position="340"/>
        <end position="367"/>
    </location>
</feature>
<feature type="coiled-coil region" evidence="1">
    <location>
        <begin position="1026"/>
        <end position="1053"/>
    </location>
</feature>
<dbReference type="InterPro" id="IPR005135">
    <property type="entry name" value="Endo/exonuclease/phosphatase"/>
</dbReference>